<evidence type="ECO:0000313" key="3">
    <source>
        <dbReference type="Proteomes" id="UP000190023"/>
    </source>
</evidence>
<sequence>MNTTLNIALAGEFELCEKIAEMLEQSELNVQNLSIVEIFPFTEEQGVRFNNKAVPQIEPDKADWATFDYLFFAGNVEQAAHILSAADAGCVVIDMKGVCATLSEVPVVVPTVNEADLVELRQRNIVALPDPQVSQFALLMQPILQNANVANVSVTSLLPASYFENENVRKLAGQTAQLLNGIPLDEGQQRLAFDVLPLIQGHLARQAQKIFPQLDNVTLHAVQVPVFYGLGQMLSVTLDYEFDQKSILNEWQQHSYIEYHSEKVLTPVTNGEQESQQDSVQLHINLLNTQQTPAGIELQCWSVADEQRFNLAWLAVKLAEAVVKQGF</sequence>
<dbReference type="OrthoDB" id="9805684at2"/>
<protein>
    <submittedName>
        <fullName evidence="2">Aspartate-semialdehyde dehydrogenase</fullName>
    </submittedName>
</protein>
<dbReference type="AlphaFoldDB" id="A0A1T0B7T3"/>
<organism evidence="2 3">
    <name type="scientific">[Haemophilus] felis</name>
    <dbReference type="NCBI Taxonomy" id="123822"/>
    <lineage>
        <taxon>Bacteria</taxon>
        <taxon>Pseudomonadati</taxon>
        <taxon>Pseudomonadota</taxon>
        <taxon>Gammaproteobacteria</taxon>
        <taxon>Pasteurellales</taxon>
        <taxon>Pasteurellaceae</taxon>
    </lineage>
</organism>
<name>A0A1T0B7T3_9PAST</name>
<dbReference type="NCBIfam" id="NF005368">
    <property type="entry name" value="PRK06901.1"/>
    <property type="match status" value="1"/>
</dbReference>
<comment type="caution">
    <text evidence="2">The sequence shown here is derived from an EMBL/GenBank/DDBJ whole genome shotgun (WGS) entry which is preliminary data.</text>
</comment>
<dbReference type="Gene3D" id="3.30.360.10">
    <property type="entry name" value="Dihydrodipicolinate Reductase, domain 2"/>
    <property type="match status" value="1"/>
</dbReference>
<comment type="similarity">
    <text evidence="1">Belongs to the aspartate-semialdehyde dehydrogenase family.</text>
</comment>
<evidence type="ECO:0000256" key="1">
    <source>
        <dbReference type="ARBA" id="ARBA00010584"/>
    </source>
</evidence>
<dbReference type="Gene3D" id="3.40.50.720">
    <property type="entry name" value="NAD(P)-binding Rossmann-like Domain"/>
    <property type="match status" value="1"/>
</dbReference>
<evidence type="ECO:0000313" key="2">
    <source>
        <dbReference type="EMBL" id="OOS06197.1"/>
    </source>
</evidence>
<dbReference type="STRING" id="123822.B0188_02450"/>
<dbReference type="PIRSF" id="PIRSF000148">
    <property type="entry name" value="ASA_dh"/>
    <property type="match status" value="1"/>
</dbReference>
<proteinExistence type="inferred from homology"/>
<dbReference type="SUPFAM" id="SSF51735">
    <property type="entry name" value="NAD(P)-binding Rossmann-fold domains"/>
    <property type="match status" value="1"/>
</dbReference>
<dbReference type="Proteomes" id="UP000190023">
    <property type="component" value="Unassembled WGS sequence"/>
</dbReference>
<dbReference type="EMBL" id="MUYB01000009">
    <property type="protein sequence ID" value="OOS06197.1"/>
    <property type="molecule type" value="Genomic_DNA"/>
</dbReference>
<dbReference type="SUPFAM" id="SSF55347">
    <property type="entry name" value="Glyceraldehyde-3-phosphate dehydrogenase-like, C-terminal domain"/>
    <property type="match status" value="1"/>
</dbReference>
<reference evidence="2 3" key="1">
    <citation type="submission" date="2017-02" db="EMBL/GenBank/DDBJ databases">
        <title>Draft genome sequence of Haemophilus felis CCUG 31170 type strain.</title>
        <authorList>
            <person name="Engstrom-Jakobsson H."/>
            <person name="Salva-Serra F."/>
            <person name="Thorell K."/>
            <person name="Gonzales-Siles L."/>
            <person name="Karlsson R."/>
            <person name="Boulund F."/>
            <person name="Engstrand L."/>
            <person name="Kristiansson E."/>
            <person name="Moore E."/>
        </authorList>
    </citation>
    <scope>NUCLEOTIDE SEQUENCE [LARGE SCALE GENOMIC DNA]</scope>
    <source>
        <strain evidence="2 3">CCUG 31170</strain>
    </source>
</reference>
<accession>A0A1T0B7T3</accession>
<dbReference type="PANTHER" id="PTHR46278">
    <property type="entry name" value="DEHYDROGENASE, PUTATIVE-RELATED"/>
    <property type="match status" value="1"/>
</dbReference>
<dbReference type="CDD" id="cd17894">
    <property type="entry name" value="ASADH_USG1_N"/>
    <property type="match status" value="1"/>
</dbReference>
<keyword evidence="3" id="KW-1185">Reference proteome</keyword>
<dbReference type="PANTHER" id="PTHR46278:SF2">
    <property type="entry name" value="ASPARTATE-SEMIALDEHYDE DEHYDROGENASE"/>
    <property type="match status" value="1"/>
</dbReference>
<dbReference type="InterPro" id="IPR036291">
    <property type="entry name" value="NAD(P)-bd_dom_sf"/>
</dbReference>
<gene>
    <name evidence="2" type="ORF">B0188_02450</name>
</gene>